<organism evidence="7 8">
    <name type="scientific">Hyaloperonospora arabidopsidis (strain Emoy2)</name>
    <name type="common">Downy mildew agent</name>
    <name type="synonym">Peronospora arabidopsidis</name>
    <dbReference type="NCBI Taxonomy" id="559515"/>
    <lineage>
        <taxon>Eukaryota</taxon>
        <taxon>Sar</taxon>
        <taxon>Stramenopiles</taxon>
        <taxon>Oomycota</taxon>
        <taxon>Peronosporomycetes</taxon>
        <taxon>Peronosporales</taxon>
        <taxon>Peronosporaceae</taxon>
        <taxon>Hyaloperonospora</taxon>
    </lineage>
</organism>
<dbReference type="eggNOG" id="ENOG502SU7B">
    <property type="taxonomic scope" value="Eukaryota"/>
</dbReference>
<evidence type="ECO:0000256" key="2">
    <source>
        <dbReference type="ARBA" id="ARBA00009544"/>
    </source>
</evidence>
<dbReference type="EMBL" id="ABWE02003435">
    <property type="status" value="NOT_ANNOTATED_CDS"/>
    <property type="molecule type" value="Genomic_DNA"/>
</dbReference>
<evidence type="ECO:0000256" key="1">
    <source>
        <dbReference type="ARBA" id="ARBA00004613"/>
    </source>
</evidence>
<dbReference type="InterPro" id="IPR002200">
    <property type="entry name" value="Elicitin"/>
</dbReference>
<comment type="subcellular location">
    <subcellularLocation>
        <location evidence="1 6">Secreted</location>
    </subcellularLocation>
</comment>
<dbReference type="Gene3D" id="1.10.239.10">
    <property type="entry name" value="Elicitin domain"/>
    <property type="match status" value="1"/>
</dbReference>
<dbReference type="PRINTS" id="PR00948">
    <property type="entry name" value="ELICITIN"/>
</dbReference>
<accession>M4C4Y5</accession>
<reference evidence="7" key="2">
    <citation type="submission" date="2015-06" db="UniProtKB">
        <authorList>
            <consortium name="EnsemblProtists"/>
        </authorList>
    </citation>
    <scope>IDENTIFICATION</scope>
    <source>
        <strain evidence="7">Emoy2</strain>
    </source>
</reference>
<evidence type="ECO:0000313" key="7">
    <source>
        <dbReference type="EnsemblProtists" id="HpaP814155"/>
    </source>
</evidence>
<comment type="similarity">
    <text evidence="2 6">Belongs to the elicitin family.</text>
</comment>
<evidence type="ECO:0000256" key="3">
    <source>
        <dbReference type="ARBA" id="ARBA00022525"/>
    </source>
</evidence>
<dbReference type="OMA" id="CKSEACC"/>
<dbReference type="AlphaFoldDB" id="M4C4Y5"/>
<reference evidence="8" key="1">
    <citation type="journal article" date="2010" name="Science">
        <title>Signatures of adaptation to obligate biotrophy in the Hyaloperonospora arabidopsidis genome.</title>
        <authorList>
            <person name="Baxter L."/>
            <person name="Tripathy S."/>
            <person name="Ishaque N."/>
            <person name="Boot N."/>
            <person name="Cabral A."/>
            <person name="Kemen E."/>
            <person name="Thines M."/>
            <person name="Ah-Fong A."/>
            <person name="Anderson R."/>
            <person name="Badejoko W."/>
            <person name="Bittner-Eddy P."/>
            <person name="Boore J.L."/>
            <person name="Chibucos M.C."/>
            <person name="Coates M."/>
            <person name="Dehal P."/>
            <person name="Delehaunty K."/>
            <person name="Dong S."/>
            <person name="Downton P."/>
            <person name="Dumas B."/>
            <person name="Fabro G."/>
            <person name="Fronick C."/>
            <person name="Fuerstenberg S.I."/>
            <person name="Fulton L."/>
            <person name="Gaulin E."/>
            <person name="Govers F."/>
            <person name="Hughes L."/>
            <person name="Humphray S."/>
            <person name="Jiang R.H."/>
            <person name="Judelson H."/>
            <person name="Kamoun S."/>
            <person name="Kyung K."/>
            <person name="Meijer H."/>
            <person name="Minx P."/>
            <person name="Morris P."/>
            <person name="Nelson J."/>
            <person name="Phuntumart V."/>
            <person name="Qutob D."/>
            <person name="Rehmany A."/>
            <person name="Rougon-Cardoso A."/>
            <person name="Ryden P."/>
            <person name="Torto-Alalibo T."/>
            <person name="Studholme D."/>
            <person name="Wang Y."/>
            <person name="Win J."/>
            <person name="Wood J."/>
            <person name="Clifton S.W."/>
            <person name="Rogers J."/>
            <person name="Van den Ackerveken G."/>
            <person name="Jones J.D."/>
            <person name="McDowell J.M."/>
            <person name="Beynon J."/>
            <person name="Tyler B.M."/>
        </authorList>
    </citation>
    <scope>NUCLEOTIDE SEQUENCE [LARGE SCALE GENOMIC DNA]</scope>
    <source>
        <strain evidence="8">Emoy2</strain>
    </source>
</reference>
<dbReference type="EnsemblProtists" id="HpaT814155">
    <property type="protein sequence ID" value="HpaP814155"/>
    <property type="gene ID" value="HpaG814155"/>
</dbReference>
<keyword evidence="8" id="KW-1185">Reference proteome</keyword>
<keyword evidence="4 6" id="KW-0928">Hypersensitive response elicitation</keyword>
<evidence type="ECO:0000256" key="4">
    <source>
        <dbReference type="ARBA" id="ARBA00022978"/>
    </source>
</evidence>
<dbReference type="Proteomes" id="UP000011713">
    <property type="component" value="Unassembled WGS sequence"/>
</dbReference>
<dbReference type="Pfam" id="PF00964">
    <property type="entry name" value="Elicitin"/>
    <property type="match status" value="1"/>
</dbReference>
<dbReference type="GO" id="GO:0005576">
    <property type="term" value="C:extracellular region"/>
    <property type="evidence" value="ECO:0007669"/>
    <property type="project" value="UniProtKB-SubCell"/>
</dbReference>
<comment type="function">
    <text evidence="6">Induces local and distal defense responses (incompatible hypersensitive reaction) in plants from the solanaceae and cruciferae families. Elicits leaf necrosis and causes the accumulation of pathogenesis-related proteins. Might interact with the lipidic molecules of the plasma membrane.</text>
</comment>
<dbReference type="GO" id="GO:0052040">
    <property type="term" value="P:symbiont-mediated perturbation of host programmed cell death"/>
    <property type="evidence" value="ECO:0007669"/>
    <property type="project" value="UniProtKB-UniRule"/>
</dbReference>
<name>M4C4Y5_HYAAE</name>
<dbReference type="SUPFAM" id="SSF48647">
    <property type="entry name" value="Fungal elicitin"/>
    <property type="match status" value="1"/>
</dbReference>
<keyword evidence="3 6" id="KW-0964">Secreted</keyword>
<dbReference type="InterPro" id="IPR036470">
    <property type="entry name" value="Elicitin_sf"/>
</dbReference>
<evidence type="ECO:0000256" key="6">
    <source>
        <dbReference type="RuleBase" id="RU368111"/>
    </source>
</evidence>
<keyword evidence="5 6" id="KW-1015">Disulfide bond</keyword>
<dbReference type="InParanoid" id="M4C4Y5"/>
<proteinExistence type="inferred from homology"/>
<dbReference type="SMART" id="SM01187">
    <property type="entry name" value="Elicitin"/>
    <property type="match status" value="1"/>
</dbReference>
<evidence type="ECO:0000256" key="5">
    <source>
        <dbReference type="ARBA" id="ARBA00023157"/>
    </source>
</evidence>
<dbReference type="HOGENOM" id="CLU_087770_3_0_1"/>
<dbReference type="VEuPathDB" id="FungiDB:HpaG814155"/>
<evidence type="ECO:0000313" key="8">
    <source>
        <dbReference type="Proteomes" id="UP000011713"/>
    </source>
</evidence>
<protein>
    <recommendedName>
        <fullName evidence="6">Elicitin</fullName>
    </recommendedName>
</protein>
<sequence length="157" mass="16645">MARVFQFVGLSPCAFSPISSNGNVTSHFSITKPVHASFVSASMKLVTFVVAAAAVLGSLIAAEQCENTTLSFALIPLEAVSKQCTDDSGYSPFPFKAMPSQAETRAMCTSEACNKLLETAAMPDCTLLVGDSAYNMKESFRLMRAACLVVNVNELAS</sequence>